<protein>
    <submittedName>
        <fullName evidence="2">Uncharacterized protein</fullName>
    </submittedName>
</protein>
<dbReference type="RefSeq" id="XP_068367120.1">
    <property type="nucleotide sequence ID" value="XM_068498568.1"/>
</dbReference>
<keyword evidence="3" id="KW-1185">Reference proteome</keyword>
<comment type="caution">
    <text evidence="2">The sequence shown here is derived from an EMBL/GenBank/DDBJ whole genome shotgun (WGS) entry which is preliminary data.</text>
</comment>
<feature type="coiled-coil region" evidence="1">
    <location>
        <begin position="187"/>
        <end position="214"/>
    </location>
</feature>
<evidence type="ECO:0000256" key="1">
    <source>
        <dbReference type="SAM" id="Coils"/>
    </source>
</evidence>
<reference evidence="2" key="1">
    <citation type="submission" date="2016-10" db="EMBL/GenBank/DDBJ databases">
        <authorList>
            <person name="Benchimol M."/>
            <person name="Almeida L.G."/>
            <person name="Vasconcelos A.T."/>
            <person name="Perreira-Neves A."/>
            <person name="Rosa I.A."/>
            <person name="Tasca T."/>
            <person name="Bogo M.R."/>
            <person name="de Souza W."/>
        </authorList>
    </citation>
    <scope>NUCLEOTIDE SEQUENCE [LARGE SCALE GENOMIC DNA]</scope>
    <source>
        <strain evidence="2">K</strain>
    </source>
</reference>
<dbReference type="AlphaFoldDB" id="A0A1J4KSX5"/>
<evidence type="ECO:0000313" key="2">
    <source>
        <dbReference type="EMBL" id="OHT13984.1"/>
    </source>
</evidence>
<keyword evidence="1" id="KW-0175">Coiled coil</keyword>
<proteinExistence type="predicted"/>
<accession>A0A1J4KSX5</accession>
<dbReference type="VEuPathDB" id="TrichDB:TRFO_15758"/>
<organism evidence="2 3">
    <name type="scientific">Tritrichomonas foetus</name>
    <dbReference type="NCBI Taxonomy" id="1144522"/>
    <lineage>
        <taxon>Eukaryota</taxon>
        <taxon>Metamonada</taxon>
        <taxon>Parabasalia</taxon>
        <taxon>Tritrichomonadida</taxon>
        <taxon>Tritrichomonadidae</taxon>
        <taxon>Tritrichomonas</taxon>
    </lineage>
</organism>
<dbReference type="EMBL" id="MLAK01000441">
    <property type="protein sequence ID" value="OHT13984.1"/>
    <property type="molecule type" value="Genomic_DNA"/>
</dbReference>
<dbReference type="Proteomes" id="UP000179807">
    <property type="component" value="Unassembled WGS sequence"/>
</dbReference>
<evidence type="ECO:0000313" key="3">
    <source>
        <dbReference type="Proteomes" id="UP000179807"/>
    </source>
</evidence>
<dbReference type="GeneID" id="94833272"/>
<name>A0A1J4KSX5_9EUKA</name>
<sequence length="235" mass="27299">MNFSFDSLLNQATNIWEWTKDSVIDGVGVAADYVLGESFVNDPESKKILIRFEKLESNYKSSILKIHLLRQHLLEYTEKLTGFYSAYNQTFKYSNNSILSNQFHQNLISCKNFESFVNEISEKKIPTNIENEFEKVSKHIKSFSINKDQFIQNNLKLERTKATILATLDSSPAERIIELQKIERETKENVESSKISLTEELNQIEKELKLACDNAINKFGIYHQEIVNEMQKISQ</sequence>
<gene>
    <name evidence="2" type="ORF">TRFO_15758</name>
</gene>